<evidence type="ECO:0000313" key="2">
    <source>
        <dbReference type="Proteomes" id="UP000058446"/>
    </source>
</evidence>
<keyword evidence="2" id="KW-1185">Reference proteome</keyword>
<organism evidence="1 2">
    <name type="scientific">Corynebacterium lactis RW2-5</name>
    <dbReference type="NCBI Taxonomy" id="1408189"/>
    <lineage>
        <taxon>Bacteria</taxon>
        <taxon>Bacillati</taxon>
        <taxon>Actinomycetota</taxon>
        <taxon>Actinomycetes</taxon>
        <taxon>Mycobacteriales</taxon>
        <taxon>Corynebacteriaceae</taxon>
        <taxon>Corynebacterium</taxon>
    </lineage>
</organism>
<reference evidence="1 2" key="1">
    <citation type="submission" date="2013-10" db="EMBL/GenBank/DDBJ databases">
        <title>Complete genome sequence of Corynebacterium lactis DSM 45799(T), isolated from raw cow milk.</title>
        <authorList>
            <person name="Ruckert C."/>
            <person name="Albersmeier A."/>
            <person name="Lipski A."/>
            <person name="Kalinowski J."/>
        </authorList>
    </citation>
    <scope>NUCLEOTIDE SEQUENCE [LARGE SCALE GENOMIC DNA]</scope>
    <source>
        <strain evidence="1 2">RW2-5</strain>
    </source>
</reference>
<evidence type="ECO:0000313" key="1">
    <source>
        <dbReference type="EMBL" id="ALA68448.1"/>
    </source>
</evidence>
<dbReference type="AlphaFoldDB" id="A0A0K2H3D1"/>
<sequence length="90" mass="10374">MWERSGDEIVVARYLIIRNLIQQPENADQINATALSELRQLEDRLGLSPMARHRLRWEIVEDEVDAQRQAKRSAAPAARRARLRVVADEA</sequence>
<dbReference type="PATRIC" id="fig|1408189.4.peg.678"/>
<dbReference type="InterPro" id="IPR057972">
    <property type="entry name" value="Terminase_7"/>
</dbReference>
<gene>
    <name evidence="1" type="ORF">CLAC_03395</name>
</gene>
<protein>
    <submittedName>
        <fullName evidence="1">Uncharacterized protein</fullName>
    </submittedName>
</protein>
<name>A0A0K2H3D1_9CORY</name>
<dbReference type="KEGG" id="clw:CLAC_03395"/>
<dbReference type="Pfam" id="PF25673">
    <property type="entry name" value="Terminase_7"/>
    <property type="match status" value="1"/>
</dbReference>
<accession>A0A0K2H3D1</accession>
<proteinExistence type="predicted"/>
<dbReference type="Proteomes" id="UP000058446">
    <property type="component" value="Chromosome"/>
</dbReference>
<dbReference type="EMBL" id="CP006841">
    <property type="protein sequence ID" value="ALA68448.1"/>
    <property type="molecule type" value="Genomic_DNA"/>
</dbReference>